<sequence>MSLFKGGYAIGYHLSLQRKPPLKRDMVML</sequence>
<dbReference type="EMBL" id="BGPR01002785">
    <property type="protein sequence ID" value="GBM78892.1"/>
    <property type="molecule type" value="Genomic_DNA"/>
</dbReference>
<dbReference type="Proteomes" id="UP000499080">
    <property type="component" value="Unassembled WGS sequence"/>
</dbReference>
<accession>A0A4Y2IP58</accession>
<name>A0A4Y2IP58_ARAVE</name>
<evidence type="ECO:0000313" key="1">
    <source>
        <dbReference type="EMBL" id="GBM78892.1"/>
    </source>
</evidence>
<feature type="non-terminal residue" evidence="1">
    <location>
        <position position="29"/>
    </location>
</feature>
<protein>
    <submittedName>
        <fullName evidence="1">Uncharacterized protein</fullName>
    </submittedName>
</protein>
<comment type="caution">
    <text evidence="1">The sequence shown here is derived from an EMBL/GenBank/DDBJ whole genome shotgun (WGS) entry which is preliminary data.</text>
</comment>
<proteinExistence type="predicted"/>
<evidence type="ECO:0000313" key="2">
    <source>
        <dbReference type="Proteomes" id="UP000499080"/>
    </source>
</evidence>
<organism evidence="1 2">
    <name type="scientific">Araneus ventricosus</name>
    <name type="common">Orbweaver spider</name>
    <name type="synonym">Epeira ventricosa</name>
    <dbReference type="NCBI Taxonomy" id="182803"/>
    <lineage>
        <taxon>Eukaryota</taxon>
        <taxon>Metazoa</taxon>
        <taxon>Ecdysozoa</taxon>
        <taxon>Arthropoda</taxon>
        <taxon>Chelicerata</taxon>
        <taxon>Arachnida</taxon>
        <taxon>Araneae</taxon>
        <taxon>Araneomorphae</taxon>
        <taxon>Entelegynae</taxon>
        <taxon>Araneoidea</taxon>
        <taxon>Araneidae</taxon>
        <taxon>Araneus</taxon>
    </lineage>
</organism>
<dbReference type="AlphaFoldDB" id="A0A4Y2IP58"/>
<gene>
    <name evidence="1" type="ORF">AVEN_12517_1</name>
</gene>
<keyword evidence="2" id="KW-1185">Reference proteome</keyword>
<reference evidence="1 2" key="1">
    <citation type="journal article" date="2019" name="Sci. Rep.">
        <title>Orb-weaving spider Araneus ventricosus genome elucidates the spidroin gene catalogue.</title>
        <authorList>
            <person name="Kono N."/>
            <person name="Nakamura H."/>
            <person name="Ohtoshi R."/>
            <person name="Moran D.A.P."/>
            <person name="Shinohara A."/>
            <person name="Yoshida Y."/>
            <person name="Fujiwara M."/>
            <person name="Mori M."/>
            <person name="Tomita M."/>
            <person name="Arakawa K."/>
        </authorList>
    </citation>
    <scope>NUCLEOTIDE SEQUENCE [LARGE SCALE GENOMIC DNA]</scope>
</reference>